<evidence type="ECO:0000256" key="7">
    <source>
        <dbReference type="ARBA" id="ARBA00022833"/>
    </source>
</evidence>
<dbReference type="GO" id="GO:0016787">
    <property type="term" value="F:hydrolase activity"/>
    <property type="evidence" value="ECO:0007669"/>
    <property type="project" value="UniProtKB-KW"/>
</dbReference>
<dbReference type="InterPro" id="IPR003730">
    <property type="entry name" value="Cu_polyphenol_OxRdtase"/>
</dbReference>
<evidence type="ECO:0000313" key="16">
    <source>
        <dbReference type="Proteomes" id="UP000577956"/>
    </source>
</evidence>
<evidence type="ECO:0000256" key="1">
    <source>
        <dbReference type="ARBA" id="ARBA00000553"/>
    </source>
</evidence>
<dbReference type="RefSeq" id="WP_239072980.1">
    <property type="nucleotide sequence ID" value="NZ_BAABFI010000021.1"/>
</dbReference>
<dbReference type="PANTHER" id="PTHR30616:SF2">
    <property type="entry name" value="PURINE NUCLEOSIDE PHOSPHORYLASE LACC1"/>
    <property type="match status" value="1"/>
</dbReference>
<reference evidence="15 16" key="1">
    <citation type="submission" date="2020-07" db="EMBL/GenBank/DDBJ databases">
        <title>Sequencing the genomes of 1000 actinobacteria strains.</title>
        <authorList>
            <person name="Klenk H.-P."/>
        </authorList>
    </citation>
    <scope>NUCLEOTIDE SEQUENCE [LARGE SCALE GENOMIC DNA]</scope>
    <source>
        <strain evidence="15 16">DSM 24482</strain>
    </source>
</reference>
<dbReference type="InterPro" id="IPR038371">
    <property type="entry name" value="Cu_polyphenol_OxRdtase_sf"/>
</dbReference>
<evidence type="ECO:0000256" key="9">
    <source>
        <dbReference type="ARBA" id="ARBA00047989"/>
    </source>
</evidence>
<evidence type="ECO:0000256" key="10">
    <source>
        <dbReference type="ARBA" id="ARBA00048968"/>
    </source>
</evidence>
<evidence type="ECO:0000256" key="4">
    <source>
        <dbReference type="ARBA" id="ARBA00022679"/>
    </source>
</evidence>
<evidence type="ECO:0000256" key="8">
    <source>
        <dbReference type="ARBA" id="ARBA00023008"/>
    </source>
</evidence>
<sequence length="269" mass="27070">MSIGFTPVDLGPGVLAGFTDRRGGVSRGPWAGLDLGTAVGDDPDDVATNRRLLAERVGAVVTFATQVHGARVVTVDRPAGSRGGPRAGAPTSPDDDGAGVGEADALVTATPGVAVGVYVADCLPVLLADAGAGVVAAAHAGRPGLLAGVVEAAVDAAVAAGARPDHLVAALGPCIAGRSYEVPEQMRADVARRVPAAASTTAWGTPAVDLRAGAEAVLRSRGVQILHRDDRDTFTDPDLYSHRRATTAPDPVAGARTGRLAGVVRLLPR</sequence>
<evidence type="ECO:0000256" key="3">
    <source>
        <dbReference type="ARBA" id="ARBA00007353"/>
    </source>
</evidence>
<dbReference type="EMBL" id="JACCBK010000001">
    <property type="protein sequence ID" value="NYD84456.1"/>
    <property type="molecule type" value="Genomic_DNA"/>
</dbReference>
<evidence type="ECO:0000256" key="12">
    <source>
        <dbReference type="RuleBase" id="RU361274"/>
    </source>
</evidence>
<dbReference type="InterPro" id="IPR011324">
    <property type="entry name" value="Cytotoxic_necrot_fac-like_cat"/>
</dbReference>
<evidence type="ECO:0000313" key="15">
    <source>
        <dbReference type="EMBL" id="NYD84456.1"/>
    </source>
</evidence>
<dbReference type="Gene3D" id="3.60.140.10">
    <property type="entry name" value="CNF1/YfiH-like putative cysteine hydrolases"/>
    <property type="match status" value="1"/>
</dbReference>
<evidence type="ECO:0000256" key="13">
    <source>
        <dbReference type="SAM" id="MobiDB-lite"/>
    </source>
</evidence>
<dbReference type="Proteomes" id="UP000577956">
    <property type="component" value="Unassembled WGS sequence"/>
</dbReference>
<dbReference type="Proteomes" id="UP000618382">
    <property type="component" value="Unassembled WGS sequence"/>
</dbReference>
<dbReference type="CDD" id="cd16833">
    <property type="entry name" value="YfiH"/>
    <property type="match status" value="1"/>
</dbReference>
<comment type="catalytic activity">
    <reaction evidence="9">
        <text>adenosine + H2O + H(+) = inosine + NH4(+)</text>
        <dbReference type="Rhea" id="RHEA:24408"/>
        <dbReference type="ChEBI" id="CHEBI:15377"/>
        <dbReference type="ChEBI" id="CHEBI:15378"/>
        <dbReference type="ChEBI" id="CHEBI:16335"/>
        <dbReference type="ChEBI" id="CHEBI:17596"/>
        <dbReference type="ChEBI" id="CHEBI:28938"/>
        <dbReference type="EC" id="3.5.4.4"/>
    </reaction>
    <physiologicalReaction direction="left-to-right" evidence="9">
        <dbReference type="Rhea" id="RHEA:24409"/>
    </physiologicalReaction>
</comment>
<evidence type="ECO:0000256" key="2">
    <source>
        <dbReference type="ARBA" id="ARBA00003215"/>
    </source>
</evidence>
<keyword evidence="4" id="KW-0808">Transferase</keyword>
<proteinExistence type="inferred from homology"/>
<accession>A0A7Y9JW36</accession>
<dbReference type="GO" id="GO:0017061">
    <property type="term" value="F:S-methyl-5-thioadenosine phosphorylase activity"/>
    <property type="evidence" value="ECO:0007669"/>
    <property type="project" value="UniProtKB-EC"/>
</dbReference>
<dbReference type="PANTHER" id="PTHR30616">
    <property type="entry name" value="UNCHARACTERIZED PROTEIN YFIH"/>
    <property type="match status" value="1"/>
</dbReference>
<evidence type="ECO:0000256" key="5">
    <source>
        <dbReference type="ARBA" id="ARBA00022723"/>
    </source>
</evidence>
<dbReference type="EMBL" id="BONN01000010">
    <property type="protein sequence ID" value="GIG33902.1"/>
    <property type="molecule type" value="Genomic_DNA"/>
</dbReference>
<comment type="catalytic activity">
    <reaction evidence="1">
        <text>inosine + phosphate = alpha-D-ribose 1-phosphate + hypoxanthine</text>
        <dbReference type="Rhea" id="RHEA:27646"/>
        <dbReference type="ChEBI" id="CHEBI:17368"/>
        <dbReference type="ChEBI" id="CHEBI:17596"/>
        <dbReference type="ChEBI" id="CHEBI:43474"/>
        <dbReference type="ChEBI" id="CHEBI:57720"/>
        <dbReference type="EC" id="2.4.2.1"/>
    </reaction>
    <physiologicalReaction direction="left-to-right" evidence="1">
        <dbReference type="Rhea" id="RHEA:27647"/>
    </physiologicalReaction>
</comment>
<comment type="similarity">
    <text evidence="3 12">Belongs to the purine nucleoside phosphorylase YfiH/LACC1 family.</text>
</comment>
<keyword evidence="7" id="KW-0862">Zinc</keyword>
<evidence type="ECO:0000256" key="11">
    <source>
        <dbReference type="ARBA" id="ARBA00049893"/>
    </source>
</evidence>
<name>A0A7Y9JW36_9CELL</name>
<dbReference type="AlphaFoldDB" id="A0A7Y9JW36"/>
<dbReference type="Pfam" id="PF02578">
    <property type="entry name" value="Cu-oxidase_4"/>
    <property type="match status" value="1"/>
</dbReference>
<keyword evidence="5" id="KW-0479">Metal-binding</keyword>
<comment type="caution">
    <text evidence="15">The sequence shown here is derived from an EMBL/GenBank/DDBJ whole genome shotgun (WGS) entry which is preliminary data.</text>
</comment>
<feature type="region of interest" description="Disordered" evidence="13">
    <location>
        <begin position="74"/>
        <end position="101"/>
    </location>
</feature>
<keyword evidence="6" id="KW-0378">Hydrolase</keyword>
<gene>
    <name evidence="15" type="ORF">BKA21_000005</name>
    <name evidence="14" type="ORF">Col01nite_30610</name>
</gene>
<dbReference type="NCBIfam" id="TIGR00726">
    <property type="entry name" value="peptidoglycan editing factor PgeF"/>
    <property type="match status" value="1"/>
</dbReference>
<organism evidence="15 16">
    <name type="scientific">Cellulomonas oligotrophica</name>
    <dbReference type="NCBI Taxonomy" id="931536"/>
    <lineage>
        <taxon>Bacteria</taxon>
        <taxon>Bacillati</taxon>
        <taxon>Actinomycetota</taxon>
        <taxon>Actinomycetes</taxon>
        <taxon>Micrococcales</taxon>
        <taxon>Cellulomonadaceae</taxon>
        <taxon>Cellulomonas</taxon>
    </lineage>
</organism>
<protein>
    <recommendedName>
        <fullName evidence="12">Purine nucleoside phosphorylase</fullName>
    </recommendedName>
</protein>
<keyword evidence="8" id="KW-0186">Copper</keyword>
<evidence type="ECO:0000256" key="6">
    <source>
        <dbReference type="ARBA" id="ARBA00022801"/>
    </source>
</evidence>
<comment type="catalytic activity">
    <reaction evidence="10">
        <text>adenosine + phosphate = alpha-D-ribose 1-phosphate + adenine</text>
        <dbReference type="Rhea" id="RHEA:27642"/>
        <dbReference type="ChEBI" id="CHEBI:16335"/>
        <dbReference type="ChEBI" id="CHEBI:16708"/>
        <dbReference type="ChEBI" id="CHEBI:43474"/>
        <dbReference type="ChEBI" id="CHEBI:57720"/>
        <dbReference type="EC" id="2.4.2.1"/>
    </reaction>
    <physiologicalReaction direction="left-to-right" evidence="10">
        <dbReference type="Rhea" id="RHEA:27643"/>
    </physiologicalReaction>
</comment>
<comment type="function">
    <text evidence="2">Purine nucleoside enzyme that catalyzes the phosphorolysis of adenosine and inosine nucleosides, yielding D-ribose 1-phosphate and the respective free bases, adenine and hypoxanthine. Also catalyzes the phosphorolysis of S-methyl-5'-thioadenosine into adenine and S-methyl-5-thio-alpha-D-ribose 1-phosphate. Also has adenosine deaminase activity.</text>
</comment>
<dbReference type="SUPFAM" id="SSF64438">
    <property type="entry name" value="CNF1/YfiH-like putative cysteine hydrolases"/>
    <property type="match status" value="1"/>
</dbReference>
<dbReference type="GO" id="GO:0005507">
    <property type="term" value="F:copper ion binding"/>
    <property type="evidence" value="ECO:0007669"/>
    <property type="project" value="TreeGrafter"/>
</dbReference>
<reference evidence="14 17" key="2">
    <citation type="submission" date="2021-01" db="EMBL/GenBank/DDBJ databases">
        <title>Whole genome shotgun sequence of Cellulomonas oligotrophica NBRC 109435.</title>
        <authorList>
            <person name="Komaki H."/>
            <person name="Tamura T."/>
        </authorList>
    </citation>
    <scope>NUCLEOTIDE SEQUENCE [LARGE SCALE GENOMIC DNA]</scope>
    <source>
        <strain evidence="14 17">NBRC 109435</strain>
    </source>
</reference>
<comment type="catalytic activity">
    <reaction evidence="11">
        <text>S-methyl-5'-thioadenosine + phosphate = 5-(methylsulfanyl)-alpha-D-ribose 1-phosphate + adenine</text>
        <dbReference type="Rhea" id="RHEA:11852"/>
        <dbReference type="ChEBI" id="CHEBI:16708"/>
        <dbReference type="ChEBI" id="CHEBI:17509"/>
        <dbReference type="ChEBI" id="CHEBI:43474"/>
        <dbReference type="ChEBI" id="CHEBI:58533"/>
        <dbReference type="EC" id="2.4.2.28"/>
    </reaction>
    <physiologicalReaction direction="left-to-right" evidence="11">
        <dbReference type="Rhea" id="RHEA:11853"/>
    </physiologicalReaction>
</comment>
<evidence type="ECO:0000313" key="17">
    <source>
        <dbReference type="Proteomes" id="UP000618382"/>
    </source>
</evidence>
<evidence type="ECO:0000313" key="14">
    <source>
        <dbReference type="EMBL" id="GIG33902.1"/>
    </source>
</evidence>
<keyword evidence="17" id="KW-1185">Reference proteome</keyword>